<feature type="transmembrane region" description="Helical" evidence="2">
    <location>
        <begin position="212"/>
        <end position="230"/>
    </location>
</feature>
<reference evidence="3 4" key="1">
    <citation type="submission" date="2014-12" db="EMBL/GenBank/DDBJ databases">
        <title>Comparative genome analysis of Bacillus coagulans HM-08, Clostridium butyricum HM-68, Bacillus subtilis HM-66 and Bacillus licheniformis BL-09.</title>
        <authorList>
            <person name="Zhang H."/>
        </authorList>
    </citation>
    <scope>NUCLEOTIDE SEQUENCE [LARGE SCALE GENOMIC DNA]</scope>
    <source>
        <strain evidence="3 4">HM-66</strain>
    </source>
</reference>
<accession>A0A0D1KN21</accession>
<evidence type="ECO:0000256" key="1">
    <source>
        <dbReference type="SAM" id="MobiDB-lite"/>
    </source>
</evidence>
<gene>
    <name evidence="3" type="ORF">SC09_contig8orf00220</name>
</gene>
<dbReference type="Gene3D" id="1.10.510.10">
    <property type="entry name" value="Transferase(Phosphotransferase) domain 1"/>
    <property type="match status" value="1"/>
</dbReference>
<dbReference type="PATRIC" id="fig|1423.173.peg.5015"/>
<organism evidence="3 4">
    <name type="scientific">Bacillus subtilis</name>
    <dbReference type="NCBI Taxonomy" id="1423"/>
    <lineage>
        <taxon>Bacteria</taxon>
        <taxon>Bacillati</taxon>
        <taxon>Bacillota</taxon>
        <taxon>Bacilli</taxon>
        <taxon>Bacillales</taxon>
        <taxon>Bacillaceae</taxon>
        <taxon>Bacillus</taxon>
    </lineage>
</organism>
<evidence type="ECO:0000313" key="4">
    <source>
        <dbReference type="Proteomes" id="UP000032247"/>
    </source>
</evidence>
<name>A0A0D1KN21_BACIU</name>
<protein>
    <submittedName>
        <fullName evidence="3">Conjugation protein</fullName>
    </submittedName>
</protein>
<sequence length="457" mass="52310">MKIATFEFGSVKIEKDLVTIQIPKNQFRYDNLTELEDVKNGKVDFLPLKNIKEDGDRVTLQYEKPNTVESLLKVKKESLVVRLSIVKTILEKAPLDDPDFSVSIHPATVFYRPMTTVKFTYQANNLMPQEKNFNDFERYKALALSIVSGFSYEVCLNDKQRVLKSKNPLLLSIAETQSREQLLRDLEEHLDYMQYSFIEGVKQTKRKSRIKNIIFATVGIAALLIAVGLTKSAANKQYASAVASYEEKIEQKGAEVKLQQYLSDGDYDKAAETMKEAGKSEKDISDMYLGAGLFQKALDVYPKNLEKVIETLYKDGKQEKILDLKMKDNDYLELEKSIVSYDSNALKAEISFLEDGTDEKQAVRMAKAFLDHGDIKSAQMVQDKFNNKELQAAIDLKNKNDQLQKEKDNLKKIQKDKDKEKDKKKKKDLEKQEKKAKDAIDSLEKEIDDLKKSSESK</sequence>
<proteinExistence type="predicted"/>
<dbReference type="Proteomes" id="UP000032247">
    <property type="component" value="Unassembled WGS sequence"/>
</dbReference>
<dbReference type="EMBL" id="JXBC01000014">
    <property type="protein sequence ID" value="KIU04551.1"/>
    <property type="molecule type" value="Genomic_DNA"/>
</dbReference>
<comment type="caution">
    <text evidence="3">The sequence shown here is derived from an EMBL/GenBank/DDBJ whole genome shotgun (WGS) entry which is preliminary data.</text>
</comment>
<keyword evidence="2" id="KW-0812">Transmembrane</keyword>
<evidence type="ECO:0000256" key="2">
    <source>
        <dbReference type="SAM" id="Phobius"/>
    </source>
</evidence>
<evidence type="ECO:0000313" key="3">
    <source>
        <dbReference type="EMBL" id="KIU04551.1"/>
    </source>
</evidence>
<dbReference type="AlphaFoldDB" id="A0A0D1KN21"/>
<keyword evidence="2" id="KW-0472">Membrane</keyword>
<keyword evidence="2" id="KW-1133">Transmembrane helix</keyword>
<feature type="region of interest" description="Disordered" evidence="1">
    <location>
        <begin position="403"/>
        <end position="457"/>
    </location>
</feature>